<gene>
    <name evidence="3" type="ORF">TMI583_LOCUS47201</name>
</gene>
<feature type="region of interest" description="Disordered" evidence="2">
    <location>
        <begin position="137"/>
        <end position="169"/>
    </location>
</feature>
<feature type="compositionally biased region" description="Basic and acidic residues" evidence="2">
    <location>
        <begin position="19"/>
        <end position="29"/>
    </location>
</feature>
<name>A0A8S2X834_9BILA</name>
<organism evidence="3 4">
    <name type="scientific">Didymodactylos carnosus</name>
    <dbReference type="NCBI Taxonomy" id="1234261"/>
    <lineage>
        <taxon>Eukaryota</taxon>
        <taxon>Metazoa</taxon>
        <taxon>Spiralia</taxon>
        <taxon>Gnathifera</taxon>
        <taxon>Rotifera</taxon>
        <taxon>Eurotatoria</taxon>
        <taxon>Bdelloidea</taxon>
        <taxon>Philodinida</taxon>
        <taxon>Philodinidae</taxon>
        <taxon>Didymodactylos</taxon>
    </lineage>
</organism>
<feature type="compositionally biased region" description="Polar residues" evidence="2">
    <location>
        <begin position="37"/>
        <end position="48"/>
    </location>
</feature>
<accession>A0A8S2X834</accession>
<evidence type="ECO:0000256" key="1">
    <source>
        <dbReference type="SAM" id="Coils"/>
    </source>
</evidence>
<proteinExistence type="predicted"/>
<evidence type="ECO:0000313" key="4">
    <source>
        <dbReference type="Proteomes" id="UP000682733"/>
    </source>
</evidence>
<protein>
    <submittedName>
        <fullName evidence="3">Uncharacterized protein</fullName>
    </submittedName>
</protein>
<dbReference type="AlphaFoldDB" id="A0A8S2X834"/>
<keyword evidence="1" id="KW-0175">Coiled coil</keyword>
<comment type="caution">
    <text evidence="3">The sequence shown here is derived from an EMBL/GenBank/DDBJ whole genome shotgun (WGS) entry which is preliminary data.</text>
</comment>
<reference evidence="3" key="1">
    <citation type="submission" date="2021-02" db="EMBL/GenBank/DDBJ databases">
        <authorList>
            <person name="Nowell W R."/>
        </authorList>
    </citation>
    <scope>NUCLEOTIDE SEQUENCE</scope>
</reference>
<feature type="non-terminal residue" evidence="3">
    <location>
        <position position="1"/>
    </location>
</feature>
<feature type="non-terminal residue" evidence="3">
    <location>
        <position position="269"/>
    </location>
</feature>
<sequence length="269" mass="30654">LPEPTILNYKMQHDYNLGEELRPQQRIDEMTDEQDSLNDSGKYTTTSADAIPLASSLDSIGPTNEEEQQITDWNSLVKGESKQQEKQTRDIPEVIISKVSVSSEQEDELKDDEPYISSNSVQELGDLTNNLQELEEKLDQENSQEQETFLSSIESEDDEGKNLIPQPADEPYLIVSDVVTSKSTEELSDLASELKNFEEQINDIVVHDEENDDFSSEEDEIHHYDLQIPESLISTKSTEELSNLVDELHKVEEQLENKLEQSTFLQDES</sequence>
<evidence type="ECO:0000313" key="3">
    <source>
        <dbReference type="EMBL" id="CAF4482309.1"/>
    </source>
</evidence>
<dbReference type="Proteomes" id="UP000682733">
    <property type="component" value="Unassembled WGS sequence"/>
</dbReference>
<feature type="compositionally biased region" description="Basic and acidic residues" evidence="2">
    <location>
        <begin position="79"/>
        <end position="92"/>
    </location>
</feature>
<feature type="coiled-coil region" evidence="1">
    <location>
        <begin position="234"/>
        <end position="268"/>
    </location>
</feature>
<evidence type="ECO:0000256" key="2">
    <source>
        <dbReference type="SAM" id="MobiDB-lite"/>
    </source>
</evidence>
<feature type="region of interest" description="Disordered" evidence="2">
    <location>
        <begin position="17"/>
        <end position="122"/>
    </location>
</feature>
<feature type="compositionally biased region" description="Low complexity" evidence="2">
    <location>
        <begin position="93"/>
        <end position="103"/>
    </location>
</feature>
<dbReference type="EMBL" id="CAJOBA010090471">
    <property type="protein sequence ID" value="CAF4482309.1"/>
    <property type="molecule type" value="Genomic_DNA"/>
</dbReference>